<reference evidence="2 3" key="1">
    <citation type="submission" date="2019-01" db="EMBL/GenBank/DDBJ databases">
        <authorList>
            <person name="Li J."/>
        </authorList>
    </citation>
    <scope>NUCLEOTIDE SEQUENCE [LARGE SCALE GENOMIC DNA]</scope>
    <source>
        <strain evidence="2 3">CGMCC 4.7180</strain>
    </source>
</reference>
<keyword evidence="2" id="KW-0067">ATP-binding</keyword>
<evidence type="ECO:0000259" key="1">
    <source>
        <dbReference type="Pfam" id="PF00176"/>
    </source>
</evidence>
<accession>A0A4Q2J4L5</accession>
<keyword evidence="3" id="KW-1185">Reference proteome</keyword>
<sequence length="378" mass="41051">PIVAHGLYRFDLDAGRIELAPVAGGLGPAELALLGAPETIRVPAADVPEFLAAHVHPLARTLAITSRDESFELPPTPPATLVLDARYEPDDVLRLAWRWEHADGRTSEVDPSAGPDPELDEDLVARVADELGWVPFEAVLLRGIDAAEFAIERMPRLEALVGRNAGGFRIDVRGERPDYREATERPELAVSLVESRTRDWFDLGVVVTVGGRRVPFMPLFRALATGRTRMLLVDKSTLSLDLPVFDELRDLIEEAGTLDEWETGIRIHRSRASLWADFEDLADVAEPALAWRATVAGLEHGEVPELPPPSGLALPLRPYQLDGFRWLAFLHANRLGGVLADDMGLGKTVQCLALVQHALERAATDAAAAAAPDAATGA</sequence>
<feature type="domain" description="SNF2 N-terminal" evidence="1">
    <location>
        <begin position="319"/>
        <end position="362"/>
    </location>
</feature>
<organism evidence="2 3">
    <name type="scientific">Agromyces binzhouensis</name>
    <dbReference type="NCBI Taxonomy" id="1817495"/>
    <lineage>
        <taxon>Bacteria</taxon>
        <taxon>Bacillati</taxon>
        <taxon>Actinomycetota</taxon>
        <taxon>Actinomycetes</taxon>
        <taxon>Micrococcales</taxon>
        <taxon>Microbacteriaceae</taxon>
        <taxon>Agromyces</taxon>
    </lineage>
</organism>
<proteinExistence type="predicted"/>
<evidence type="ECO:0000313" key="3">
    <source>
        <dbReference type="Proteomes" id="UP000292881"/>
    </source>
</evidence>
<protein>
    <submittedName>
        <fullName evidence="2">DEAD/DEAH box helicase</fullName>
    </submittedName>
</protein>
<comment type="caution">
    <text evidence="2">The sequence shown here is derived from an EMBL/GenBank/DDBJ whole genome shotgun (WGS) entry which is preliminary data.</text>
</comment>
<dbReference type="GO" id="GO:0004386">
    <property type="term" value="F:helicase activity"/>
    <property type="evidence" value="ECO:0007669"/>
    <property type="project" value="UniProtKB-KW"/>
</dbReference>
<dbReference type="Proteomes" id="UP000292881">
    <property type="component" value="Unassembled WGS sequence"/>
</dbReference>
<dbReference type="Gene3D" id="3.40.50.10810">
    <property type="entry name" value="Tandem AAA-ATPase domain"/>
    <property type="match status" value="1"/>
</dbReference>
<evidence type="ECO:0000313" key="2">
    <source>
        <dbReference type="EMBL" id="RXZ40081.1"/>
    </source>
</evidence>
<keyword evidence="2" id="KW-0547">Nucleotide-binding</keyword>
<dbReference type="InterPro" id="IPR027417">
    <property type="entry name" value="P-loop_NTPase"/>
</dbReference>
<dbReference type="EMBL" id="SDPL01000649">
    <property type="protein sequence ID" value="RXZ40081.1"/>
    <property type="molecule type" value="Genomic_DNA"/>
</dbReference>
<dbReference type="InterPro" id="IPR000330">
    <property type="entry name" value="SNF2_N"/>
</dbReference>
<dbReference type="GO" id="GO:0005524">
    <property type="term" value="F:ATP binding"/>
    <property type="evidence" value="ECO:0007669"/>
    <property type="project" value="InterPro"/>
</dbReference>
<keyword evidence="2" id="KW-0347">Helicase</keyword>
<dbReference type="Pfam" id="PF00176">
    <property type="entry name" value="SNF2-rel_dom"/>
    <property type="match status" value="1"/>
</dbReference>
<dbReference type="InterPro" id="IPR038718">
    <property type="entry name" value="SNF2-like_sf"/>
</dbReference>
<dbReference type="SUPFAM" id="SSF52540">
    <property type="entry name" value="P-loop containing nucleoside triphosphate hydrolases"/>
    <property type="match status" value="1"/>
</dbReference>
<dbReference type="RefSeq" id="WP_242492443.1">
    <property type="nucleotide sequence ID" value="NZ_SDPL01000649.1"/>
</dbReference>
<gene>
    <name evidence="2" type="ORF">ESO86_17415</name>
</gene>
<dbReference type="AlphaFoldDB" id="A0A4Q2J4L5"/>
<feature type="non-terminal residue" evidence="2">
    <location>
        <position position="378"/>
    </location>
</feature>
<dbReference type="PANTHER" id="PTHR10799">
    <property type="entry name" value="SNF2/RAD54 HELICASE FAMILY"/>
    <property type="match status" value="1"/>
</dbReference>
<name>A0A4Q2J4L5_9MICO</name>
<feature type="non-terminal residue" evidence="2">
    <location>
        <position position="1"/>
    </location>
</feature>
<keyword evidence="2" id="KW-0378">Hydrolase</keyword>